<evidence type="ECO:0000313" key="2">
    <source>
        <dbReference type="EMBL" id="ODM88067.1"/>
    </source>
</evidence>
<dbReference type="SUPFAM" id="SSF49854">
    <property type="entry name" value="Spermadhesin, CUB domain"/>
    <property type="match status" value="2"/>
</dbReference>
<dbReference type="AlphaFoldDB" id="A0A1D2M503"/>
<dbReference type="Gene3D" id="2.60.120.290">
    <property type="entry name" value="Spermadhesin, CUB domain"/>
    <property type="match status" value="1"/>
</dbReference>
<proteinExistence type="predicted"/>
<dbReference type="PANTHER" id="PTHR24251">
    <property type="entry name" value="OVOCHYMASE-RELATED"/>
    <property type="match status" value="1"/>
</dbReference>
<reference evidence="2 3" key="1">
    <citation type="journal article" date="2016" name="Genome Biol. Evol.">
        <title>Gene Family Evolution Reflects Adaptation to Soil Environmental Stressors in the Genome of the Collembolan Orchesella cincta.</title>
        <authorList>
            <person name="Faddeeva-Vakhrusheva A."/>
            <person name="Derks M.F."/>
            <person name="Anvar S.Y."/>
            <person name="Agamennone V."/>
            <person name="Suring W."/>
            <person name="Smit S."/>
            <person name="van Straalen N.M."/>
            <person name="Roelofs D."/>
        </authorList>
    </citation>
    <scope>NUCLEOTIDE SEQUENCE [LARGE SCALE GENOMIC DNA]</scope>
    <source>
        <tissue evidence="2">Mixed pool</tissue>
    </source>
</reference>
<evidence type="ECO:0000313" key="3">
    <source>
        <dbReference type="Proteomes" id="UP000094527"/>
    </source>
</evidence>
<sequence>MSVTECGQTLLADDGVIEYKLNQTYDAGELCTFVIKIEWFSGATFTLERNGFNPAGQDAVAVFPLHTGSPQTPSYFGPNSASRLSFPQSTFFVVFRTTTNNGTGFRLSFKHENSASWAIPGPARVFNNDSSMPLELPFPSGLVVWKRPGAKITECGQTLLGDEGVIEYKLNQTYEAGELCTFIVKIYAYYGATFTLESNGFNRAGQDAVAVIPAGSASPIYFGPNSASRFSFEQSTFFIVFSTTTNNGTGFRLSFKHENRPGIALPGPALVYNNDSSAPLEFPFPSNYVISTHPVALTSGAKLLEGNSTLELTVAENFVAADDCSDYVDIISYNGGEALYLGKLCGRDEEPKVFNTQGIFMIVYVSNNAIDTNPPQASLTWKTIN</sequence>
<keyword evidence="1" id="KW-0677">Repeat</keyword>
<gene>
    <name evidence="2" type="ORF">Ocin01_18615</name>
</gene>
<evidence type="ECO:0008006" key="4">
    <source>
        <dbReference type="Google" id="ProtNLM"/>
    </source>
</evidence>
<evidence type="ECO:0000256" key="1">
    <source>
        <dbReference type="ARBA" id="ARBA00022737"/>
    </source>
</evidence>
<comment type="caution">
    <text evidence="2">The sequence shown here is derived from an EMBL/GenBank/DDBJ whole genome shotgun (WGS) entry which is preliminary data.</text>
</comment>
<name>A0A1D2M503_ORCCI</name>
<dbReference type="InterPro" id="IPR035914">
    <property type="entry name" value="Sperma_CUB_dom_sf"/>
</dbReference>
<protein>
    <recommendedName>
        <fullName evidence="4">Cubilin</fullName>
    </recommendedName>
</protein>
<organism evidence="2 3">
    <name type="scientific">Orchesella cincta</name>
    <name type="common">Springtail</name>
    <name type="synonym">Podura cincta</name>
    <dbReference type="NCBI Taxonomy" id="48709"/>
    <lineage>
        <taxon>Eukaryota</taxon>
        <taxon>Metazoa</taxon>
        <taxon>Ecdysozoa</taxon>
        <taxon>Arthropoda</taxon>
        <taxon>Hexapoda</taxon>
        <taxon>Collembola</taxon>
        <taxon>Entomobryomorpha</taxon>
        <taxon>Entomobryoidea</taxon>
        <taxon>Orchesellidae</taxon>
        <taxon>Orchesellinae</taxon>
        <taxon>Orchesella</taxon>
    </lineage>
</organism>
<dbReference type="Proteomes" id="UP000094527">
    <property type="component" value="Unassembled WGS sequence"/>
</dbReference>
<dbReference type="EMBL" id="LJIJ01004168">
    <property type="protein sequence ID" value="ODM88067.1"/>
    <property type="molecule type" value="Genomic_DNA"/>
</dbReference>
<accession>A0A1D2M503</accession>
<keyword evidence="3" id="KW-1185">Reference proteome</keyword>